<sequence length="144" mass="15917">MTTRGFHAFEHAACTQAALWDTEMVERDGGLVCAACGYAADSPPTGTLADCFDLKHRQWGLRADPHVWYELKERLADVPTPDDVEATLQAAFRDVTGLDLATDTREMVRLPELDHGGMSGGFVDLRWWRAKGIPLMVERATRGG</sequence>
<organism evidence="1 2">
    <name type="scientific">Nocardioides bigeumensis</name>
    <dbReference type="NCBI Taxonomy" id="433657"/>
    <lineage>
        <taxon>Bacteria</taxon>
        <taxon>Bacillati</taxon>
        <taxon>Actinomycetota</taxon>
        <taxon>Actinomycetes</taxon>
        <taxon>Propionibacteriales</taxon>
        <taxon>Nocardioidaceae</taxon>
        <taxon>Nocardioides</taxon>
    </lineage>
</organism>
<protein>
    <submittedName>
        <fullName evidence="1">Uncharacterized protein</fullName>
    </submittedName>
</protein>
<comment type="caution">
    <text evidence="1">The sequence shown here is derived from an EMBL/GenBank/DDBJ whole genome shotgun (WGS) entry which is preliminary data.</text>
</comment>
<keyword evidence="2" id="KW-1185">Reference proteome</keyword>
<evidence type="ECO:0000313" key="2">
    <source>
        <dbReference type="Proteomes" id="UP001500575"/>
    </source>
</evidence>
<proteinExistence type="predicted"/>
<evidence type="ECO:0000313" key="1">
    <source>
        <dbReference type="EMBL" id="GAA2134029.1"/>
    </source>
</evidence>
<dbReference type="EMBL" id="BAAAQQ010000014">
    <property type="protein sequence ID" value="GAA2134029.1"/>
    <property type="molecule type" value="Genomic_DNA"/>
</dbReference>
<name>A0ABN2YYI7_9ACTN</name>
<reference evidence="1 2" key="1">
    <citation type="journal article" date="2019" name="Int. J. Syst. Evol. Microbiol.">
        <title>The Global Catalogue of Microorganisms (GCM) 10K type strain sequencing project: providing services to taxonomists for standard genome sequencing and annotation.</title>
        <authorList>
            <consortium name="The Broad Institute Genomics Platform"/>
            <consortium name="The Broad Institute Genome Sequencing Center for Infectious Disease"/>
            <person name="Wu L."/>
            <person name="Ma J."/>
        </authorList>
    </citation>
    <scope>NUCLEOTIDE SEQUENCE [LARGE SCALE GENOMIC DNA]</scope>
    <source>
        <strain evidence="1 2">JCM 16021</strain>
    </source>
</reference>
<dbReference type="Proteomes" id="UP001500575">
    <property type="component" value="Unassembled WGS sequence"/>
</dbReference>
<gene>
    <name evidence="1" type="ORF">GCM10009843_40070</name>
</gene>
<dbReference type="RefSeq" id="WP_344305636.1">
    <property type="nucleotide sequence ID" value="NZ_BAAAQQ010000014.1"/>
</dbReference>
<accession>A0ABN2YYI7</accession>